<dbReference type="SMART" id="SM00674">
    <property type="entry name" value="CENPB"/>
    <property type="match status" value="2"/>
</dbReference>
<dbReference type="Pfam" id="PF09607">
    <property type="entry name" value="BrkDBD"/>
    <property type="match status" value="2"/>
</dbReference>
<keyword evidence="5" id="KW-1185">Reference proteome</keyword>
<dbReference type="InterPro" id="IPR004875">
    <property type="entry name" value="DDE_SF_endonuclease_dom"/>
</dbReference>
<dbReference type="PANTHER" id="PTHR19303">
    <property type="entry name" value="TRANSPOSON"/>
    <property type="match status" value="1"/>
</dbReference>
<feature type="compositionally biased region" description="Acidic residues" evidence="2">
    <location>
        <begin position="24"/>
        <end position="33"/>
    </location>
</feature>
<name>A0AAD9JFS9_9ANNE</name>
<dbReference type="Pfam" id="PF03184">
    <property type="entry name" value="DDE_1"/>
    <property type="match status" value="1"/>
</dbReference>
<dbReference type="Proteomes" id="UP001208570">
    <property type="component" value="Unassembled WGS sequence"/>
</dbReference>
<feature type="domain" description="HTH CENPB-type" evidence="3">
    <location>
        <begin position="342"/>
        <end position="413"/>
    </location>
</feature>
<dbReference type="InterPro" id="IPR018586">
    <property type="entry name" value="Brinker_DNA-bd"/>
</dbReference>
<feature type="region of interest" description="Disordered" evidence="2">
    <location>
        <begin position="18"/>
        <end position="67"/>
    </location>
</feature>
<dbReference type="GO" id="GO:0003677">
    <property type="term" value="F:DNA binding"/>
    <property type="evidence" value="ECO:0007669"/>
    <property type="project" value="UniProtKB-KW"/>
</dbReference>
<dbReference type="Gene3D" id="1.10.10.60">
    <property type="entry name" value="Homeodomain-like"/>
    <property type="match status" value="4"/>
</dbReference>
<protein>
    <recommendedName>
        <fullName evidence="3">HTH CENPB-type domain-containing protein</fullName>
    </recommendedName>
</protein>
<reference evidence="4" key="1">
    <citation type="journal article" date="2023" name="Mol. Biol. Evol.">
        <title>Third-Generation Sequencing Reveals the Adaptive Role of the Epigenome in Three Deep-Sea Polychaetes.</title>
        <authorList>
            <person name="Perez M."/>
            <person name="Aroh O."/>
            <person name="Sun Y."/>
            <person name="Lan Y."/>
            <person name="Juniper S.K."/>
            <person name="Young C.R."/>
            <person name="Angers B."/>
            <person name="Qian P.Y."/>
        </authorList>
    </citation>
    <scope>NUCLEOTIDE SEQUENCE</scope>
    <source>
        <strain evidence="4">P08H-3</strain>
    </source>
</reference>
<comment type="caution">
    <text evidence="4">The sequence shown here is derived from an EMBL/GenBank/DDBJ whole genome shotgun (WGS) entry which is preliminary data.</text>
</comment>
<feature type="domain" description="HTH CENPB-type" evidence="3">
    <location>
        <begin position="172"/>
        <end position="243"/>
    </location>
</feature>
<dbReference type="InterPro" id="IPR006600">
    <property type="entry name" value="HTH_CenpB_DNA-bd_dom"/>
</dbReference>
<dbReference type="GO" id="GO:0005634">
    <property type="term" value="C:nucleus"/>
    <property type="evidence" value="ECO:0007669"/>
    <property type="project" value="TreeGrafter"/>
</dbReference>
<feature type="compositionally biased region" description="Basic and acidic residues" evidence="2">
    <location>
        <begin position="51"/>
        <end position="67"/>
    </location>
</feature>
<dbReference type="AlphaFoldDB" id="A0AAD9JFS9"/>
<evidence type="ECO:0000259" key="3">
    <source>
        <dbReference type="PROSITE" id="PS51253"/>
    </source>
</evidence>
<dbReference type="PROSITE" id="PS51253">
    <property type="entry name" value="HTH_CENPB"/>
    <property type="match status" value="2"/>
</dbReference>
<organism evidence="4 5">
    <name type="scientific">Paralvinella palmiformis</name>
    <dbReference type="NCBI Taxonomy" id="53620"/>
    <lineage>
        <taxon>Eukaryota</taxon>
        <taxon>Metazoa</taxon>
        <taxon>Spiralia</taxon>
        <taxon>Lophotrochozoa</taxon>
        <taxon>Annelida</taxon>
        <taxon>Polychaeta</taxon>
        <taxon>Sedentaria</taxon>
        <taxon>Canalipalpata</taxon>
        <taxon>Terebellida</taxon>
        <taxon>Terebelliformia</taxon>
        <taxon>Alvinellidae</taxon>
        <taxon>Paralvinella</taxon>
    </lineage>
</organism>
<sequence>MSGWNITVGCECPLIMEVKTEHPDGDDDDELNSTEESSLMPTNGEGTVNQRTDKKDQNEEKKVKNEDRIMKEEQLDNPYSRDPLNYCSDAEIGGGTSSERIVRFSESRSPCKGVRLKSYTIDFKLKVVEMAKSTNNTNAARLFNVDRKRVIEWKKQENELKAMSSMTVRKRRGGGGRKVSHPDIEAAVRAWIIARRDAGDTVTCSSLKKECLRLHQQNGNNDFKASCGWLRKFVKRNQVFFKRSTDVRKKKEELFVRDPFHDGYSILLHKDIQCNGSRPSHKGVRLKSYTIEFKLKVVETAKSTNNTNAARLFNIDRKRVIEWKKQENELKAMSALTVRKRRGGGGRKVCHPDIEAAVRAWIITRRDAGDAVTCSSLRKECLRLHHQNGNSSFKASYGWLRKFMKRNQLLFKRSIDVRQKNGQLLSNMIQGFQSLVNRLRNGRQYDVSFIGNMGEITVWIDYVVDETDCTETIAKSTRHEKCRITVMLCALADGTKLSPMVLLPSLCQRCKVPSGIIVKIMPTSGPSEEVILYWLKTIWQRDDVNRRLLIWDSFSGHVTPMVKEAVGGRYNSDMAVIPDSCTSTLQPCDVSWKRPFKDGFRDLYNEWLRRDVDIGLTEVGANKKVPTNVQLLHWIKDAWASVSPDLVRKSFKVTGISMATDSTQYHMLFQDISNKDTLKELGDAELETIQNGCESLDGKLHMALDSTYYIEPGDVDQVGPLEGGL</sequence>
<keyword evidence="1" id="KW-0238">DNA-binding</keyword>
<dbReference type="InterPro" id="IPR050863">
    <property type="entry name" value="CenT-Element_Derived"/>
</dbReference>
<evidence type="ECO:0000313" key="4">
    <source>
        <dbReference type="EMBL" id="KAK2152129.1"/>
    </source>
</evidence>
<evidence type="ECO:0000313" key="5">
    <source>
        <dbReference type="Proteomes" id="UP001208570"/>
    </source>
</evidence>
<dbReference type="PANTHER" id="PTHR19303:SF74">
    <property type="entry name" value="POGO TRANSPOSABLE ELEMENT WITH KRAB DOMAIN"/>
    <property type="match status" value="1"/>
</dbReference>
<dbReference type="InterPro" id="IPR009057">
    <property type="entry name" value="Homeodomain-like_sf"/>
</dbReference>
<dbReference type="Pfam" id="PF03221">
    <property type="entry name" value="HTH_Tnp_Tc5"/>
    <property type="match status" value="2"/>
</dbReference>
<gene>
    <name evidence="4" type="ORF">LSH36_339g06040</name>
</gene>
<accession>A0AAD9JFS9</accession>
<evidence type="ECO:0000256" key="1">
    <source>
        <dbReference type="ARBA" id="ARBA00023125"/>
    </source>
</evidence>
<dbReference type="EMBL" id="JAODUP010000339">
    <property type="protein sequence ID" value="KAK2152129.1"/>
    <property type="molecule type" value="Genomic_DNA"/>
</dbReference>
<proteinExistence type="predicted"/>
<dbReference type="SUPFAM" id="SSF46689">
    <property type="entry name" value="Homeodomain-like"/>
    <property type="match status" value="2"/>
</dbReference>
<feature type="compositionally biased region" description="Polar residues" evidence="2">
    <location>
        <begin position="34"/>
        <end position="50"/>
    </location>
</feature>
<evidence type="ECO:0000256" key="2">
    <source>
        <dbReference type="SAM" id="MobiDB-lite"/>
    </source>
</evidence>